<dbReference type="Gramene" id="rna10826">
    <property type="protein sequence ID" value="RHN74718.1"/>
    <property type="gene ID" value="gene10826"/>
</dbReference>
<organism evidence="1">
    <name type="scientific">Medicago truncatula</name>
    <name type="common">Barrel medic</name>
    <name type="synonym">Medicago tribuloides</name>
    <dbReference type="NCBI Taxonomy" id="3880"/>
    <lineage>
        <taxon>Eukaryota</taxon>
        <taxon>Viridiplantae</taxon>
        <taxon>Streptophyta</taxon>
        <taxon>Embryophyta</taxon>
        <taxon>Tracheophyta</taxon>
        <taxon>Spermatophyta</taxon>
        <taxon>Magnoliopsida</taxon>
        <taxon>eudicotyledons</taxon>
        <taxon>Gunneridae</taxon>
        <taxon>Pentapetalae</taxon>
        <taxon>rosids</taxon>
        <taxon>fabids</taxon>
        <taxon>Fabales</taxon>
        <taxon>Fabaceae</taxon>
        <taxon>Papilionoideae</taxon>
        <taxon>50 kb inversion clade</taxon>
        <taxon>NPAAA clade</taxon>
        <taxon>Hologalegina</taxon>
        <taxon>IRL clade</taxon>
        <taxon>Trifolieae</taxon>
        <taxon>Medicago</taxon>
    </lineage>
</organism>
<dbReference type="EMBL" id="PSQE01000002">
    <property type="protein sequence ID" value="RHN74718.1"/>
    <property type="molecule type" value="Genomic_DNA"/>
</dbReference>
<reference evidence="1" key="1">
    <citation type="journal article" date="2018" name="Nat. Plants">
        <title>Whole-genome landscape of Medicago truncatula symbiotic genes.</title>
        <authorList>
            <person name="Pecrix Y."/>
            <person name="Gamas P."/>
            <person name="Carrere S."/>
        </authorList>
    </citation>
    <scope>NUCLEOTIDE SEQUENCE</scope>
    <source>
        <tissue evidence="1">Leaves</tissue>
    </source>
</reference>
<comment type="caution">
    <text evidence="1">The sequence shown here is derived from an EMBL/GenBank/DDBJ whole genome shotgun (WGS) entry which is preliminary data.</text>
</comment>
<accession>A0A396JEA4</accession>
<proteinExistence type="predicted"/>
<gene>
    <name evidence="1" type="ORF">MtrunA17_Chr2g0313361</name>
</gene>
<dbReference type="AlphaFoldDB" id="A0A396JEA4"/>
<dbReference type="Proteomes" id="UP000265566">
    <property type="component" value="Chromosome 2"/>
</dbReference>
<protein>
    <submittedName>
        <fullName evidence="1">Uncharacterized protein</fullName>
    </submittedName>
</protein>
<evidence type="ECO:0000313" key="1">
    <source>
        <dbReference type="EMBL" id="RHN74718.1"/>
    </source>
</evidence>
<sequence length="64" mass="7180">MNLSLEQLAKFSIRRLVSCLISLGSSVISDLSRLRISKLFSSATIDMSSNTHPPKSNVWIFVKR</sequence>
<name>A0A396JEA4_MEDTR</name>